<dbReference type="KEGG" id="sze:AW14_03135"/>
<dbReference type="EMBL" id="CP007202">
    <property type="protein sequence ID" value="AJR04754.1"/>
    <property type="molecule type" value="Genomic_DNA"/>
</dbReference>
<sequence>MKPYISILFICFLTIGSRAQKVDWTQAPLNPVAFKYKLEDFNLKNVFAYNEKFFKDGLLMYDNDQNTKQYYKYNYDGLLLEDSDENTYTFNEKKQLIAITGSKHHKGYFPINLKFEYDDYGRLATKIIRDNEKISYTYYNSGQLKTQLSESNGVESQLIVYTYSKENGLLKISKNTAKKANTGIEQEYLFYDRGVLVKKIGKTGKVTTWKTKTDAQGNYLQEMDVTFNKNEISTGLNFSYKADKRIVYFDKTSPELVFINEKPAAFIPIIHYEYRKIFFDIFNQDYYNVYPGASAENGFNISILAKNKEAIAIKPKKYNPFHPTDKLYHLVYAGLVRNQGGLINPFSHINVHQNDHQSLILYDRFFEKNYYIKINPIDGIYILNDALPVMFYVTEENAQKLYHFVKNGEEINPSRLNLAYANNNEDASVEVDNKLVYYIKGLKNLENKKVYYPTIL</sequence>
<protein>
    <submittedName>
        <fullName evidence="1">Uncharacterized protein</fullName>
    </submittedName>
</protein>
<evidence type="ECO:0000313" key="1">
    <source>
        <dbReference type="EMBL" id="AJR04754.1"/>
    </source>
</evidence>
<keyword evidence="2" id="KW-1185">Reference proteome</keyword>
<gene>
    <name evidence="1" type="ORF">AW14_03135</name>
</gene>
<dbReference type="STRING" id="1454006.AW14_03135"/>
<dbReference type="AlphaFoldDB" id="A0A0C5WHX6"/>
<evidence type="ECO:0000313" key="2">
    <source>
        <dbReference type="Proteomes" id="UP000032229"/>
    </source>
</evidence>
<proteinExistence type="predicted"/>
<name>A0A0C5WHX6_9FLAO</name>
<dbReference type="Proteomes" id="UP000032229">
    <property type="component" value="Chromosome"/>
</dbReference>
<dbReference type="Gene3D" id="2.180.10.10">
    <property type="entry name" value="RHS repeat-associated core"/>
    <property type="match status" value="1"/>
</dbReference>
<reference evidence="1 2" key="1">
    <citation type="submission" date="2014-02" db="EMBL/GenBank/DDBJ databases">
        <authorList>
            <person name="Young C.-C."/>
            <person name="Hameed A."/>
            <person name="Huang H.-C."/>
            <person name="Shahina M."/>
        </authorList>
    </citation>
    <scope>NUCLEOTIDE SEQUENCE [LARGE SCALE GENOMIC DNA]</scope>
    <source>
        <strain evidence="1 2">CC-SAMT-1</strain>
    </source>
</reference>
<dbReference type="RefSeq" id="WP_044637476.1">
    <property type="nucleotide sequence ID" value="NZ_CP007202.1"/>
</dbReference>
<dbReference type="OrthoDB" id="1452958at2"/>
<dbReference type="HOGENOM" id="CLU_599773_0_0_10"/>
<organism evidence="1 2">
    <name type="scientific">Siansivirga zeaxanthinifaciens CC-SAMT-1</name>
    <dbReference type="NCBI Taxonomy" id="1454006"/>
    <lineage>
        <taxon>Bacteria</taxon>
        <taxon>Pseudomonadati</taxon>
        <taxon>Bacteroidota</taxon>
        <taxon>Flavobacteriia</taxon>
        <taxon>Flavobacteriales</taxon>
        <taxon>Flavobacteriaceae</taxon>
        <taxon>Siansivirga</taxon>
    </lineage>
</organism>
<accession>A0A0C5WHX6</accession>